<protein>
    <submittedName>
        <fullName evidence="2">CHAP domain-containing protein</fullName>
    </submittedName>
</protein>
<evidence type="ECO:0000313" key="2">
    <source>
        <dbReference type="EMBL" id="XAF70739.1"/>
    </source>
</evidence>
<keyword evidence="3" id="KW-1185">Reference proteome</keyword>
<reference evidence="2 3" key="1">
    <citation type="journal article" date="2024" name="Pathogens">
        <title>Staphylococcus hsinchuensis sp. nov., Isolated from Soymilk.</title>
        <authorList>
            <person name="Wang Y.T."/>
            <person name="Lin Y.C."/>
            <person name="Hsieh Y.H."/>
            <person name="Lin Y.T."/>
            <person name="Hamada M."/>
            <person name="Chen C.C."/>
            <person name="Liou J.S."/>
            <person name="Lee A.Y."/>
            <person name="Zhang W.L."/>
            <person name="Chen Y.T."/>
            <person name="Huang C.H."/>
        </authorList>
    </citation>
    <scope>NUCLEOTIDE SEQUENCE [LARGE SCALE GENOMIC DNA]</scope>
    <source>
        <strain evidence="2 3">H164</strain>
    </source>
</reference>
<name>A0ABZ3EED0_9STAP</name>
<sequence>MKKLLTATTLVAGLGAAAVGLDHGNEAHAAETTNESGSSIADGNLYTEGQCTWYVYNRVGGKISTLWGNANNWDTAASAAGYKVNHTPSEGSILQTDSGPYGHVAYVEDVTSSGAVKISEMNYSGGPFVKSTRTISSSSADSYTYIHV</sequence>
<dbReference type="Gene3D" id="3.90.1720.10">
    <property type="entry name" value="endopeptidase domain like (from Nostoc punctiforme)"/>
    <property type="match status" value="1"/>
</dbReference>
<dbReference type="SUPFAM" id="SSF54001">
    <property type="entry name" value="Cysteine proteinases"/>
    <property type="match status" value="1"/>
</dbReference>
<dbReference type="RefSeq" id="WP_251517878.1">
    <property type="nucleotide sequence ID" value="NZ_CP128355.1"/>
</dbReference>
<evidence type="ECO:0000259" key="1">
    <source>
        <dbReference type="PROSITE" id="PS50911"/>
    </source>
</evidence>
<dbReference type="Proteomes" id="UP001436297">
    <property type="component" value="Chromosome"/>
</dbReference>
<organism evidence="2 3">
    <name type="scientific">Staphylococcus hsinchuensis</name>
    <dbReference type="NCBI Taxonomy" id="3051183"/>
    <lineage>
        <taxon>Bacteria</taxon>
        <taxon>Bacillati</taxon>
        <taxon>Bacillota</taxon>
        <taxon>Bacilli</taxon>
        <taxon>Bacillales</taxon>
        <taxon>Staphylococcaceae</taxon>
        <taxon>Staphylococcus</taxon>
    </lineage>
</organism>
<evidence type="ECO:0000313" key="3">
    <source>
        <dbReference type="Proteomes" id="UP001436297"/>
    </source>
</evidence>
<accession>A0ABZ3EED0</accession>
<feature type="domain" description="Peptidase C51" evidence="1">
    <location>
        <begin position="26"/>
        <end position="147"/>
    </location>
</feature>
<dbReference type="PROSITE" id="PS50911">
    <property type="entry name" value="CHAP"/>
    <property type="match status" value="1"/>
</dbReference>
<dbReference type="EMBL" id="CP128355">
    <property type="protein sequence ID" value="XAF70739.1"/>
    <property type="molecule type" value="Genomic_DNA"/>
</dbReference>
<gene>
    <name evidence="2" type="ORF">QQM35_01070</name>
</gene>
<dbReference type="InterPro" id="IPR038765">
    <property type="entry name" value="Papain-like_cys_pep_sf"/>
</dbReference>
<proteinExistence type="predicted"/>
<dbReference type="Pfam" id="PF05257">
    <property type="entry name" value="CHAP"/>
    <property type="match status" value="1"/>
</dbReference>
<dbReference type="InterPro" id="IPR007921">
    <property type="entry name" value="CHAP_dom"/>
</dbReference>